<organism evidence="1">
    <name type="scientific">Leptospira borgpetersenii serovar Ballum</name>
    <dbReference type="NCBI Taxonomy" id="280505"/>
    <lineage>
        <taxon>Bacteria</taxon>
        <taxon>Pseudomonadati</taxon>
        <taxon>Spirochaetota</taxon>
        <taxon>Spirochaetia</taxon>
        <taxon>Leptospirales</taxon>
        <taxon>Leptospiraceae</taxon>
        <taxon>Leptospira</taxon>
    </lineage>
</organism>
<evidence type="ECO:0000313" key="2">
    <source>
        <dbReference type="Proteomes" id="UP000058857"/>
    </source>
</evidence>
<name>A0A0S2IM97_LEPBO</name>
<dbReference type="PATRIC" id="fig|280505.15.peg.436"/>
<sequence>MISYFRLKRYYQVFLDWVLVKRGFYGTGNKRNALIGN</sequence>
<reference evidence="1 2" key="1">
    <citation type="journal article" date="2015" name="PLoS Negl. Trop. Dis.">
        <title>Distribution of Plasmids in Distinct Leptospira Pathogenic Species.</title>
        <authorList>
            <person name="Wang Y."/>
            <person name="Zhuang X."/>
            <person name="Zhong Y."/>
            <person name="Zhang C."/>
            <person name="Zhang Y."/>
            <person name="Zeng L."/>
            <person name="Zhu Y."/>
            <person name="He P."/>
            <person name="Dong K."/>
            <person name="Pal U."/>
            <person name="Guo X."/>
            <person name="Qin J."/>
        </authorList>
    </citation>
    <scope>NUCLEOTIDE SEQUENCE [LARGE SCALE GENOMIC DNA]</scope>
    <source>
        <strain evidence="1 2">56604</strain>
    </source>
</reference>
<proteinExistence type="predicted"/>
<dbReference type="EMBL" id="CP012029">
    <property type="protein sequence ID" value="ALO24798.1"/>
    <property type="molecule type" value="Genomic_DNA"/>
</dbReference>
<dbReference type="AlphaFoldDB" id="A0A0S2IM97"/>
<evidence type="ECO:0000313" key="1">
    <source>
        <dbReference type="EMBL" id="ALO24798.1"/>
    </source>
</evidence>
<gene>
    <name evidence="1" type="ORF">LBBP_00443</name>
</gene>
<dbReference type="Proteomes" id="UP000058857">
    <property type="component" value="Chromosome 1"/>
</dbReference>
<protein>
    <submittedName>
        <fullName evidence="1">Uncharacterized protein</fullName>
    </submittedName>
</protein>
<accession>A0A0S2IM97</accession>